<dbReference type="PROSITE" id="PS50950">
    <property type="entry name" value="ZF_THAP"/>
    <property type="match status" value="1"/>
</dbReference>
<evidence type="ECO:0000256" key="5">
    <source>
        <dbReference type="PROSITE-ProRule" id="PRU00309"/>
    </source>
</evidence>
<dbReference type="Pfam" id="PF05485">
    <property type="entry name" value="THAP"/>
    <property type="match status" value="1"/>
</dbReference>
<protein>
    <recommendedName>
        <fullName evidence="6">THAP-type domain-containing protein</fullName>
    </recommendedName>
</protein>
<dbReference type="InterPro" id="IPR006612">
    <property type="entry name" value="THAP_Znf"/>
</dbReference>
<sequence>MYGKQNKWCFVPKCTSTSVSTPNKTFISVPMNNEKRKKWFKAVRRDMPQSKSVFFCCEDHFNVSMYLLICMKPPLNYFEMLSNTHKCLPQLEEDMENYVRYKLMGGPIFMKGDVVPHIFNCQKDRKRAATAPQRSLPVKRRQKELVGEAVTSLVSIKTEPQPQPSTSDSVVDELESLIECEMEDLIAGLHVQ</sequence>
<evidence type="ECO:0000259" key="6">
    <source>
        <dbReference type="PROSITE" id="PS50950"/>
    </source>
</evidence>
<name>A0AAV8V5Y6_9CUCU</name>
<reference evidence="7 8" key="1">
    <citation type="journal article" date="2023" name="Insect Mol. Biol.">
        <title>Genome sequencing provides insights into the evolution of gene families encoding plant cell wall-degrading enzymes in longhorned beetles.</title>
        <authorList>
            <person name="Shin N.R."/>
            <person name="Okamura Y."/>
            <person name="Kirsch R."/>
            <person name="Pauchet Y."/>
        </authorList>
    </citation>
    <scope>NUCLEOTIDE SEQUENCE [LARGE SCALE GENOMIC DNA]</scope>
    <source>
        <strain evidence="7">EAD_L_NR</strain>
    </source>
</reference>
<evidence type="ECO:0000313" key="7">
    <source>
        <dbReference type="EMBL" id="KAJ8909568.1"/>
    </source>
</evidence>
<evidence type="ECO:0000313" key="8">
    <source>
        <dbReference type="Proteomes" id="UP001159042"/>
    </source>
</evidence>
<dbReference type="SUPFAM" id="SSF57716">
    <property type="entry name" value="Glucocorticoid receptor-like (DNA-binding domain)"/>
    <property type="match status" value="1"/>
</dbReference>
<evidence type="ECO:0000256" key="3">
    <source>
        <dbReference type="ARBA" id="ARBA00022833"/>
    </source>
</evidence>
<comment type="caution">
    <text evidence="7">The sequence shown here is derived from an EMBL/GenBank/DDBJ whole genome shotgun (WGS) entry which is preliminary data.</text>
</comment>
<dbReference type="GO" id="GO:0008270">
    <property type="term" value="F:zinc ion binding"/>
    <property type="evidence" value="ECO:0007669"/>
    <property type="project" value="UniProtKB-KW"/>
</dbReference>
<gene>
    <name evidence="7" type="ORF">NQ315_015558</name>
</gene>
<evidence type="ECO:0000256" key="4">
    <source>
        <dbReference type="ARBA" id="ARBA00023125"/>
    </source>
</evidence>
<keyword evidence="1" id="KW-0479">Metal-binding</keyword>
<dbReference type="EMBL" id="JANEYG010000502">
    <property type="protein sequence ID" value="KAJ8909568.1"/>
    <property type="molecule type" value="Genomic_DNA"/>
</dbReference>
<dbReference type="AlphaFoldDB" id="A0AAV8V5Y6"/>
<keyword evidence="3" id="KW-0862">Zinc</keyword>
<accession>A0AAV8V5Y6</accession>
<evidence type="ECO:0000256" key="1">
    <source>
        <dbReference type="ARBA" id="ARBA00022723"/>
    </source>
</evidence>
<keyword evidence="2 5" id="KW-0863">Zinc-finger</keyword>
<keyword evidence="4 5" id="KW-0238">DNA-binding</keyword>
<keyword evidence="8" id="KW-1185">Reference proteome</keyword>
<evidence type="ECO:0000256" key="2">
    <source>
        <dbReference type="ARBA" id="ARBA00022771"/>
    </source>
</evidence>
<organism evidence="7 8">
    <name type="scientific">Exocentrus adspersus</name>
    <dbReference type="NCBI Taxonomy" id="1586481"/>
    <lineage>
        <taxon>Eukaryota</taxon>
        <taxon>Metazoa</taxon>
        <taxon>Ecdysozoa</taxon>
        <taxon>Arthropoda</taxon>
        <taxon>Hexapoda</taxon>
        <taxon>Insecta</taxon>
        <taxon>Pterygota</taxon>
        <taxon>Neoptera</taxon>
        <taxon>Endopterygota</taxon>
        <taxon>Coleoptera</taxon>
        <taxon>Polyphaga</taxon>
        <taxon>Cucujiformia</taxon>
        <taxon>Chrysomeloidea</taxon>
        <taxon>Cerambycidae</taxon>
        <taxon>Lamiinae</taxon>
        <taxon>Acanthocinini</taxon>
        <taxon>Exocentrus</taxon>
    </lineage>
</organism>
<feature type="domain" description="THAP-type" evidence="6">
    <location>
        <begin position="1"/>
        <end position="76"/>
    </location>
</feature>
<proteinExistence type="predicted"/>
<dbReference type="Proteomes" id="UP001159042">
    <property type="component" value="Unassembled WGS sequence"/>
</dbReference>
<dbReference type="GO" id="GO:0003677">
    <property type="term" value="F:DNA binding"/>
    <property type="evidence" value="ECO:0007669"/>
    <property type="project" value="UniProtKB-UniRule"/>
</dbReference>